<dbReference type="GO" id="GO:0005789">
    <property type="term" value="C:endoplasmic reticulum membrane"/>
    <property type="evidence" value="ECO:0007669"/>
    <property type="project" value="InterPro"/>
</dbReference>
<protein>
    <submittedName>
        <fullName evidence="2">Uncharacterized protein</fullName>
    </submittedName>
</protein>
<keyword evidence="1" id="KW-1133">Transmembrane helix</keyword>
<name>A0A3B4GID9_9CICH</name>
<sequence length="97" mass="10744">MQYFAGSSRRTGCIYFTEGGQEQACVRGLFPCFLGLLSCLFLAGLYVGSLYVWRSSSPRDHPSVIKRRCASVLLVSVVSPAVVKTWIHWADVKVSIL</sequence>
<dbReference type="PANTHER" id="PTHR13046:SF0">
    <property type="entry name" value="CAAX PRENYL PROTEASE 2"/>
    <property type="match status" value="1"/>
</dbReference>
<organism evidence="2">
    <name type="scientific">Pundamilia nyererei</name>
    <dbReference type="NCBI Taxonomy" id="303518"/>
    <lineage>
        <taxon>Eukaryota</taxon>
        <taxon>Metazoa</taxon>
        <taxon>Chordata</taxon>
        <taxon>Craniata</taxon>
        <taxon>Vertebrata</taxon>
        <taxon>Euteleostomi</taxon>
        <taxon>Actinopterygii</taxon>
        <taxon>Neopterygii</taxon>
        <taxon>Teleostei</taxon>
        <taxon>Neoteleostei</taxon>
        <taxon>Acanthomorphata</taxon>
        <taxon>Ovalentaria</taxon>
        <taxon>Cichlomorphae</taxon>
        <taxon>Cichliformes</taxon>
        <taxon>Cichlidae</taxon>
        <taxon>African cichlids</taxon>
        <taxon>Pseudocrenilabrinae</taxon>
        <taxon>Haplochromini</taxon>
        <taxon>Pundamilia</taxon>
    </lineage>
</organism>
<dbReference type="STRING" id="303518.ENSPNYP00000021226"/>
<evidence type="ECO:0000256" key="1">
    <source>
        <dbReference type="SAM" id="Phobius"/>
    </source>
</evidence>
<dbReference type="Ensembl" id="ENSPNYT00000021738.1">
    <property type="protein sequence ID" value="ENSPNYP00000021226.1"/>
    <property type="gene ID" value="ENSPNYG00000016038.1"/>
</dbReference>
<dbReference type="PANTHER" id="PTHR13046">
    <property type="entry name" value="PROTEASE U48 CAAX PRENYL PROTEASE RCE1"/>
    <property type="match status" value="1"/>
</dbReference>
<keyword evidence="1" id="KW-0812">Transmembrane</keyword>
<feature type="transmembrane region" description="Helical" evidence="1">
    <location>
        <begin position="28"/>
        <end position="48"/>
    </location>
</feature>
<dbReference type="GO" id="GO:0004222">
    <property type="term" value="F:metalloendopeptidase activity"/>
    <property type="evidence" value="ECO:0007669"/>
    <property type="project" value="InterPro"/>
</dbReference>
<evidence type="ECO:0000313" key="2">
    <source>
        <dbReference type="Ensembl" id="ENSPNYP00000021226.1"/>
    </source>
</evidence>
<keyword evidence="1" id="KW-0472">Membrane</keyword>
<reference evidence="2" key="1">
    <citation type="submission" date="2023-09" db="UniProtKB">
        <authorList>
            <consortium name="Ensembl"/>
        </authorList>
    </citation>
    <scope>IDENTIFICATION</scope>
</reference>
<proteinExistence type="predicted"/>
<dbReference type="AlphaFoldDB" id="A0A3B4GID9"/>
<dbReference type="GeneTree" id="ENSGT00940000179094"/>
<dbReference type="InterPro" id="IPR039731">
    <property type="entry name" value="Rce1"/>
</dbReference>
<dbReference type="GO" id="GO:0071586">
    <property type="term" value="P:CAAX-box protein processing"/>
    <property type="evidence" value="ECO:0007669"/>
    <property type="project" value="InterPro"/>
</dbReference>
<accession>A0A3B4GID9</accession>